<evidence type="ECO:0000313" key="3">
    <source>
        <dbReference type="EMBL" id="PYI03318.1"/>
    </source>
</evidence>
<keyword evidence="4" id="KW-1185">Reference proteome</keyword>
<name>A0A319E9N4_ASPSB</name>
<dbReference type="OrthoDB" id="2426396at2759"/>
<dbReference type="EMBL" id="KZ826382">
    <property type="protein sequence ID" value="PYI03318.1"/>
    <property type="molecule type" value="Genomic_DNA"/>
</dbReference>
<feature type="signal peptide" evidence="2">
    <location>
        <begin position="1"/>
        <end position="21"/>
    </location>
</feature>
<feature type="region of interest" description="Disordered" evidence="1">
    <location>
        <begin position="245"/>
        <end position="269"/>
    </location>
</feature>
<dbReference type="Proteomes" id="UP000248423">
    <property type="component" value="Unassembled WGS sequence"/>
</dbReference>
<reference evidence="3 4" key="1">
    <citation type="submission" date="2018-02" db="EMBL/GenBank/DDBJ databases">
        <title>The genomes of Aspergillus section Nigri reveals drivers in fungal speciation.</title>
        <authorList>
            <consortium name="DOE Joint Genome Institute"/>
            <person name="Vesth T.C."/>
            <person name="Nybo J."/>
            <person name="Theobald S."/>
            <person name="Brandl J."/>
            <person name="Frisvad J.C."/>
            <person name="Nielsen K.F."/>
            <person name="Lyhne E.K."/>
            <person name="Kogle M.E."/>
            <person name="Kuo A."/>
            <person name="Riley R."/>
            <person name="Clum A."/>
            <person name="Nolan M."/>
            <person name="Lipzen A."/>
            <person name="Salamov A."/>
            <person name="Henrissat B."/>
            <person name="Wiebenga A."/>
            <person name="De vries R.P."/>
            <person name="Grigoriev I.V."/>
            <person name="Mortensen U.H."/>
            <person name="Andersen M.R."/>
            <person name="Baker S.E."/>
        </authorList>
    </citation>
    <scope>NUCLEOTIDE SEQUENCE [LARGE SCALE GENOMIC DNA]</scope>
    <source>
        <strain evidence="3 4">CBS 121057</strain>
    </source>
</reference>
<keyword evidence="2" id="KW-0732">Signal</keyword>
<sequence>MLFAPLLACVLGPSIAGQASASNISIPNDTQHADAILQHNALIESYLSQRPVRGVRKMTDDEGEKFFLDYWLFDEAYTTGNTSDMDDSFSQTQPSNLSTTEKVDFQPRSYPFRPSYPSDFEVERRGWSEHFSPLLRREFKCPSGTYSCTSIDRADSCCSTSDTCVLVNDTGSGDVGCCPKGDTCSGTIGSCQDGYASCSSSLGGGCCIPGYECVTGGCMRVYTITVTISSTVMLSTSTHTIPATTATQSTGDLVPPARPTSVSTATNSETTKTTSTASVCPTGFYACSAVYQGGCCRTGRNCDTTDCPATPSTTFTSDGVTIVVPVATTTDTTTALTTSKAAHCASGWSSCAASVGGGCCPTGYRCGSSCTAVSTATQTVAKEQATSGSDQLGWRWGMAGMGLLVAVGNGI</sequence>
<dbReference type="AlphaFoldDB" id="A0A319E9N4"/>
<dbReference type="PANTHER" id="PTHR39599">
    <property type="entry name" value="GPI-ANCHORED PROTEIN (EUROFUNG)-RELATED-RELATED"/>
    <property type="match status" value="1"/>
</dbReference>
<dbReference type="VEuPathDB" id="FungiDB:BO78DRAFT_323140"/>
<proteinExistence type="predicted"/>
<feature type="chain" id="PRO_5016263950" evidence="2">
    <location>
        <begin position="22"/>
        <end position="411"/>
    </location>
</feature>
<accession>A0A319E9N4</accession>
<dbReference type="STRING" id="1448318.A0A319E9N4"/>
<protein>
    <submittedName>
        <fullName evidence="3">GPI anchored protein</fullName>
    </submittedName>
</protein>
<evidence type="ECO:0000256" key="2">
    <source>
        <dbReference type="SAM" id="SignalP"/>
    </source>
</evidence>
<evidence type="ECO:0000313" key="4">
    <source>
        <dbReference type="Proteomes" id="UP000248423"/>
    </source>
</evidence>
<organism evidence="3 4">
    <name type="scientific">Aspergillus sclerotiicarbonarius (strain CBS 121057 / IBT 28362)</name>
    <dbReference type="NCBI Taxonomy" id="1448318"/>
    <lineage>
        <taxon>Eukaryota</taxon>
        <taxon>Fungi</taxon>
        <taxon>Dikarya</taxon>
        <taxon>Ascomycota</taxon>
        <taxon>Pezizomycotina</taxon>
        <taxon>Eurotiomycetes</taxon>
        <taxon>Eurotiomycetidae</taxon>
        <taxon>Eurotiales</taxon>
        <taxon>Aspergillaceae</taxon>
        <taxon>Aspergillus</taxon>
        <taxon>Aspergillus subgen. Circumdati</taxon>
    </lineage>
</organism>
<evidence type="ECO:0000256" key="1">
    <source>
        <dbReference type="SAM" id="MobiDB-lite"/>
    </source>
</evidence>
<dbReference type="PANTHER" id="PTHR39599:SF2">
    <property type="entry name" value="ANCHORED PROTEIN, PUTATIVE (AFU_ORTHOLOGUE AFUA_1G09650)-RELATED"/>
    <property type="match status" value="1"/>
</dbReference>
<gene>
    <name evidence="3" type="ORF">BO78DRAFT_323140</name>
</gene>